<dbReference type="SUPFAM" id="SSF46785">
    <property type="entry name" value="Winged helix' DNA-binding domain"/>
    <property type="match status" value="1"/>
</dbReference>
<dbReference type="InterPro" id="IPR002831">
    <property type="entry name" value="Tscrpt_reg_TrmB_N"/>
</dbReference>
<dbReference type="EMBL" id="AP018712">
    <property type="protein sequence ID" value="BBE31435.1"/>
    <property type="molecule type" value="Genomic_DNA"/>
</dbReference>
<sequence length="74" mass="8869">MLKFLDQMKITKLATDYEGKILIYIEKNKKITTKELKKLFNIKDTRAKEILKELMNKNLIERKGKGRNTHYILK</sequence>
<keyword evidence="3" id="KW-1185">Reference proteome</keyword>
<reference evidence="2 3" key="1">
    <citation type="submission" date="2018-06" db="EMBL/GenBank/DDBJ databases">
        <title>Genome sequencing of Oceanotoga sp. sy52.</title>
        <authorList>
            <person name="Mori K."/>
        </authorList>
    </citation>
    <scope>NUCLEOTIDE SEQUENCE [LARGE SCALE GENOMIC DNA]</scope>
    <source>
        <strain evidence="3">sy52</strain>
    </source>
</reference>
<dbReference type="Proteomes" id="UP000516361">
    <property type="component" value="Chromosome"/>
</dbReference>
<proteinExistence type="predicted"/>
<name>A0A7G1G5P0_9BACT</name>
<evidence type="ECO:0000313" key="2">
    <source>
        <dbReference type="EMBL" id="BBE31435.1"/>
    </source>
</evidence>
<dbReference type="RefSeq" id="WP_190613966.1">
    <property type="nucleotide sequence ID" value="NZ_AP018712.1"/>
</dbReference>
<accession>A0A7G1G5P0</accession>
<dbReference type="InParanoid" id="A0A7G1G5P0"/>
<dbReference type="Gene3D" id="1.10.10.10">
    <property type="entry name" value="Winged helix-like DNA-binding domain superfamily/Winged helix DNA-binding domain"/>
    <property type="match status" value="1"/>
</dbReference>
<dbReference type="InterPro" id="IPR036388">
    <property type="entry name" value="WH-like_DNA-bd_sf"/>
</dbReference>
<evidence type="ECO:0000313" key="3">
    <source>
        <dbReference type="Proteomes" id="UP000516361"/>
    </source>
</evidence>
<protein>
    <recommendedName>
        <fullName evidence="1">Transcription regulator TrmB N-terminal domain-containing protein</fullName>
    </recommendedName>
</protein>
<dbReference type="InterPro" id="IPR036390">
    <property type="entry name" value="WH_DNA-bd_sf"/>
</dbReference>
<gene>
    <name evidence="2" type="ORF">OSSY52_15760</name>
</gene>
<dbReference type="KEGG" id="ocy:OSSY52_15760"/>
<feature type="domain" description="Transcription regulator TrmB N-terminal" evidence="1">
    <location>
        <begin position="15"/>
        <end position="65"/>
    </location>
</feature>
<dbReference type="Pfam" id="PF01978">
    <property type="entry name" value="TrmB"/>
    <property type="match status" value="1"/>
</dbReference>
<evidence type="ECO:0000259" key="1">
    <source>
        <dbReference type="Pfam" id="PF01978"/>
    </source>
</evidence>
<organism evidence="2 3">
    <name type="scientific">Tepiditoga spiralis</name>
    <dbReference type="NCBI Taxonomy" id="2108365"/>
    <lineage>
        <taxon>Bacteria</taxon>
        <taxon>Thermotogati</taxon>
        <taxon>Thermotogota</taxon>
        <taxon>Thermotogae</taxon>
        <taxon>Petrotogales</taxon>
        <taxon>Petrotogaceae</taxon>
        <taxon>Tepiditoga</taxon>
    </lineage>
</organism>
<dbReference type="AlphaFoldDB" id="A0A7G1G5P0"/>